<protein>
    <submittedName>
        <fullName evidence="4">Iron-containing alcohol dehydrogenase</fullName>
        <ecNumber evidence="4">1.1.1.1</ecNumber>
    </submittedName>
</protein>
<dbReference type="Proteomes" id="UP000824044">
    <property type="component" value="Unassembled WGS sequence"/>
</dbReference>
<evidence type="ECO:0000313" key="4">
    <source>
        <dbReference type="EMBL" id="HIZ24581.1"/>
    </source>
</evidence>
<proteinExistence type="predicted"/>
<dbReference type="Pfam" id="PF25137">
    <property type="entry name" value="ADH_Fe_C"/>
    <property type="match status" value="1"/>
</dbReference>
<dbReference type="InterPro" id="IPR039697">
    <property type="entry name" value="Alcohol_dehydrogenase_Fe"/>
</dbReference>
<dbReference type="Pfam" id="PF00465">
    <property type="entry name" value="Fe-ADH"/>
    <property type="match status" value="1"/>
</dbReference>
<dbReference type="PANTHER" id="PTHR11496:SF103">
    <property type="entry name" value="DEHYDROGENASE, PUTATIVE-RELATED"/>
    <property type="match status" value="1"/>
</dbReference>
<dbReference type="GO" id="GO:0046872">
    <property type="term" value="F:metal ion binding"/>
    <property type="evidence" value="ECO:0007669"/>
    <property type="project" value="InterPro"/>
</dbReference>
<dbReference type="EMBL" id="DXBS01000073">
    <property type="protein sequence ID" value="HIZ24581.1"/>
    <property type="molecule type" value="Genomic_DNA"/>
</dbReference>
<accession>A0A9D2DWX9</accession>
<feature type="domain" description="Fe-containing alcohol dehydrogenase-like C-terminal" evidence="3">
    <location>
        <begin position="184"/>
        <end position="343"/>
    </location>
</feature>
<feature type="domain" description="Alcohol dehydrogenase iron-type/glycerol dehydrogenase GldA" evidence="2">
    <location>
        <begin position="7"/>
        <end position="172"/>
    </location>
</feature>
<dbReference type="Gene3D" id="1.20.1090.10">
    <property type="entry name" value="Dehydroquinate synthase-like - alpha domain"/>
    <property type="match status" value="1"/>
</dbReference>
<dbReference type="SUPFAM" id="SSF56796">
    <property type="entry name" value="Dehydroquinate synthase-like"/>
    <property type="match status" value="1"/>
</dbReference>
<name>A0A9D2DWX9_9FIRM</name>
<reference evidence="4" key="1">
    <citation type="journal article" date="2021" name="PeerJ">
        <title>Extensive microbial diversity within the chicken gut microbiome revealed by metagenomics and culture.</title>
        <authorList>
            <person name="Gilroy R."/>
            <person name="Ravi A."/>
            <person name="Getino M."/>
            <person name="Pursley I."/>
            <person name="Horton D.L."/>
            <person name="Alikhan N.F."/>
            <person name="Baker D."/>
            <person name="Gharbi K."/>
            <person name="Hall N."/>
            <person name="Watson M."/>
            <person name="Adriaenssens E.M."/>
            <person name="Foster-Nyarko E."/>
            <person name="Jarju S."/>
            <person name="Secka A."/>
            <person name="Antonio M."/>
            <person name="Oren A."/>
            <person name="Chaudhuri R.R."/>
            <person name="La Ragione R."/>
            <person name="Hildebrand F."/>
            <person name="Pallen M.J."/>
        </authorList>
    </citation>
    <scope>NUCLEOTIDE SEQUENCE</scope>
    <source>
        <strain evidence="4">CHK33-5263</strain>
    </source>
</reference>
<gene>
    <name evidence="4" type="ORF">H9812_03785</name>
</gene>
<dbReference type="PANTHER" id="PTHR11496">
    <property type="entry name" value="ALCOHOL DEHYDROGENASE"/>
    <property type="match status" value="1"/>
</dbReference>
<comment type="caution">
    <text evidence="4">The sequence shown here is derived from an EMBL/GenBank/DDBJ whole genome shotgun (WGS) entry which is preliminary data.</text>
</comment>
<dbReference type="FunFam" id="3.40.50.1970:FF:000003">
    <property type="entry name" value="Alcohol dehydrogenase, iron-containing"/>
    <property type="match status" value="1"/>
</dbReference>
<evidence type="ECO:0000256" key="1">
    <source>
        <dbReference type="ARBA" id="ARBA00023002"/>
    </source>
</evidence>
<dbReference type="GO" id="GO:0004022">
    <property type="term" value="F:alcohol dehydrogenase (NAD+) activity"/>
    <property type="evidence" value="ECO:0007669"/>
    <property type="project" value="UniProtKB-EC"/>
</dbReference>
<dbReference type="AlphaFoldDB" id="A0A9D2DWX9"/>
<evidence type="ECO:0000259" key="2">
    <source>
        <dbReference type="Pfam" id="PF00465"/>
    </source>
</evidence>
<sequence>MQQFYMPVRVVEGAGCVRAAAPLIAPLGQCALIVTGKSSRKNGSLSGVVAALTDNGQRYAVFDEVLPNPTIACVRAGAAMAREAGADFVIAIGGGSPMDAAKAIALLARQDIADADIFAGKYSPDVLPMVHIPTTAGTGSEVTQYSILTDDVAESKTSIATPYLFPKLALLDGGYMASLGHNTTVNTAIDALSHAVEGMLSVKAGEVSDLLAKESISIICSLADDIAADTLTPADRQKLLHASMLAGMVIANTGTTAVHAMGYSLTYYHEIDHGRANGLLLGAFVAFCAQHLPDRTDAILKSGGFESPAAFSEMLAGLLGKRELLTDAEMKKYAAKAITAKNILNCAYQPTEAELYQMLKISLEEK</sequence>
<dbReference type="InterPro" id="IPR001670">
    <property type="entry name" value="ADH_Fe/GldA"/>
</dbReference>
<organism evidence="4 5">
    <name type="scientific">Candidatus Gallimonas intestinigallinarum</name>
    <dbReference type="NCBI Taxonomy" id="2838604"/>
    <lineage>
        <taxon>Bacteria</taxon>
        <taxon>Bacillati</taxon>
        <taxon>Bacillota</taxon>
        <taxon>Clostridia</taxon>
        <taxon>Candidatus Gallimonas</taxon>
    </lineage>
</organism>
<dbReference type="InterPro" id="IPR056798">
    <property type="entry name" value="ADH_Fe_C"/>
</dbReference>
<dbReference type="Gene3D" id="3.40.50.1970">
    <property type="match status" value="1"/>
</dbReference>
<evidence type="ECO:0000259" key="3">
    <source>
        <dbReference type="Pfam" id="PF25137"/>
    </source>
</evidence>
<reference evidence="4" key="2">
    <citation type="submission" date="2021-04" db="EMBL/GenBank/DDBJ databases">
        <authorList>
            <person name="Gilroy R."/>
        </authorList>
    </citation>
    <scope>NUCLEOTIDE SEQUENCE</scope>
    <source>
        <strain evidence="4">CHK33-5263</strain>
    </source>
</reference>
<keyword evidence="1 4" id="KW-0560">Oxidoreductase</keyword>
<dbReference type="CDD" id="cd08181">
    <property type="entry name" value="PPD-like"/>
    <property type="match status" value="1"/>
</dbReference>
<dbReference type="EC" id="1.1.1.1" evidence="4"/>
<evidence type="ECO:0000313" key="5">
    <source>
        <dbReference type="Proteomes" id="UP000824044"/>
    </source>
</evidence>